<dbReference type="OrthoDB" id="135039at2"/>
<dbReference type="eggNOG" id="COG2319">
    <property type="taxonomic scope" value="Bacteria"/>
</dbReference>
<accession>U5NER7</accession>
<dbReference type="PANTHER" id="PTHR22847">
    <property type="entry name" value="WD40 REPEAT PROTEIN"/>
    <property type="match status" value="1"/>
</dbReference>
<keyword evidence="1 3" id="KW-0853">WD repeat</keyword>
<dbReference type="STRING" id="946483.Cenrod_2683"/>
<feature type="repeat" description="WD" evidence="3">
    <location>
        <begin position="887"/>
        <end position="924"/>
    </location>
</feature>
<feature type="repeat" description="WD" evidence="3">
    <location>
        <begin position="1348"/>
        <end position="1385"/>
    </location>
</feature>
<dbReference type="KEGG" id="cbx:Cenrod_2683"/>
<dbReference type="Proteomes" id="UP000017184">
    <property type="component" value="Chromosome"/>
</dbReference>
<feature type="repeat" description="WD" evidence="3">
    <location>
        <begin position="1248"/>
        <end position="1285"/>
    </location>
</feature>
<dbReference type="PANTHER" id="PTHR22847:SF637">
    <property type="entry name" value="WD REPEAT DOMAIN 5B"/>
    <property type="match status" value="1"/>
</dbReference>
<dbReference type="SMART" id="SM00320">
    <property type="entry name" value="WD40"/>
    <property type="match status" value="13"/>
</dbReference>
<organism evidence="4 5">
    <name type="scientific">Candidatus Symbiobacter mobilis CR</name>
    <dbReference type="NCBI Taxonomy" id="946483"/>
    <lineage>
        <taxon>Bacteria</taxon>
        <taxon>Pseudomonadati</taxon>
        <taxon>Pseudomonadota</taxon>
        <taxon>Betaproteobacteria</taxon>
        <taxon>Burkholderiales</taxon>
        <taxon>Comamonadaceae</taxon>
    </lineage>
</organism>
<evidence type="ECO:0000313" key="5">
    <source>
        <dbReference type="Proteomes" id="UP000017184"/>
    </source>
</evidence>
<dbReference type="Pfam" id="PF00400">
    <property type="entry name" value="WD40"/>
    <property type="match status" value="10"/>
</dbReference>
<dbReference type="InterPro" id="IPR015943">
    <property type="entry name" value="WD40/YVTN_repeat-like_dom_sf"/>
</dbReference>
<feature type="repeat" description="WD" evidence="3">
    <location>
        <begin position="998"/>
        <end position="1035"/>
    </location>
</feature>
<dbReference type="InterPro" id="IPR036322">
    <property type="entry name" value="WD40_repeat_dom_sf"/>
</dbReference>
<feature type="repeat" description="WD" evidence="3">
    <location>
        <begin position="1147"/>
        <end position="1184"/>
    </location>
</feature>
<keyword evidence="2" id="KW-0677">Repeat</keyword>
<dbReference type="EMBL" id="CP004885">
    <property type="protein sequence ID" value="AGX88733.1"/>
    <property type="molecule type" value="Genomic_DNA"/>
</dbReference>
<dbReference type="PROSITE" id="PS50082">
    <property type="entry name" value="WD_REPEATS_2"/>
    <property type="match status" value="9"/>
</dbReference>
<dbReference type="Gene3D" id="2.130.10.10">
    <property type="entry name" value="YVTN repeat-like/Quinoprotein amine dehydrogenase"/>
    <property type="match status" value="5"/>
</dbReference>
<protein>
    <submittedName>
        <fullName evidence="4">NTPase-like protein</fullName>
    </submittedName>
</protein>
<dbReference type="SUPFAM" id="SSF50978">
    <property type="entry name" value="WD40 repeat-like"/>
    <property type="match status" value="3"/>
</dbReference>
<keyword evidence="5" id="KW-1185">Reference proteome</keyword>
<proteinExistence type="predicted"/>
<dbReference type="PROSITE" id="PS50294">
    <property type="entry name" value="WD_REPEATS_REGION"/>
    <property type="match status" value="4"/>
</dbReference>
<dbReference type="PATRIC" id="fig|946483.4.peg.2710"/>
<feature type="repeat" description="WD" evidence="3">
    <location>
        <begin position="1398"/>
        <end position="1442"/>
    </location>
</feature>
<evidence type="ECO:0000256" key="2">
    <source>
        <dbReference type="ARBA" id="ARBA00022737"/>
    </source>
</evidence>
<feature type="repeat" description="WD" evidence="3">
    <location>
        <begin position="1097"/>
        <end position="1135"/>
    </location>
</feature>
<reference evidence="4 5" key="1">
    <citation type="journal article" date="2013" name="Genome Biol.">
        <title>Genomic analysis reveals key aspects of prokaryotic symbiosis in the phototrophic consortium "Chlorochromatium aggregatum".</title>
        <authorList>
            <person name="Liu Z."/>
            <person name="Muller J."/>
            <person name="Li T."/>
            <person name="Alvey R.M."/>
            <person name="Vogl K."/>
            <person name="Frigaard N.U."/>
            <person name="Rockwell N.C."/>
            <person name="Boyd E.S."/>
            <person name="Tomsho L.P."/>
            <person name="Schuster S.C."/>
            <person name="Henke P."/>
            <person name="Rohde M."/>
            <person name="Overmann J."/>
            <person name="Bryant D.A."/>
        </authorList>
    </citation>
    <scope>NUCLEOTIDE SEQUENCE [LARGE SCALE GENOMIC DNA]</scope>
    <source>
        <strain evidence="4">CR</strain>
    </source>
</reference>
<dbReference type="InterPro" id="IPR001680">
    <property type="entry name" value="WD40_rpt"/>
</dbReference>
<sequence length="1493" mass="160379">MTVKCNFCGQQFDRIDSPDNLCSVCLAGELIAQTHDDQVDQILDGKFTAPPTDYGKGLVLVLPQVLQDSAGRYAGDCYGRDWLRTKISDFVRHNVQGYVIIAADAIWGKTHFALDWYRNTLKRDSDKPLASSELPPLSGWAFIRKEAVPIYSNPVDILLWLEAQTRNQRDMPYSDQRPAPGQATIGDFKSFNADGPKKLAEHFYNFLVELGGHAQTKGDQAILLLDGVDEIWGSSGTHPSSLFPGALPLMLPKGVFIVLLSRPGKHLRWKSGDPQSPCLTLDLASAFKPGAADDGQLDLLRQGNQKDLESYLEGRLEKMRNDGLVKLDEWQKLNRDLLDAAQGYLIVLITLLANDINLADRLEAWRNNPKSLPRGPKELFAGVLIRILEHLRVEANRNGLDDTCCNCQVITSLGLAASLRQPMTMKGLGLLLFPNKKPVAQSALSCPIALSCPMTADACKAALDYCAEVFVGQHAGDHGVVLAFWHPLMRDIAIAAFRALWSHQDINVANIVAALGQDATTTLQPLHRWLAMCSQRFWKGGHVDEDKRAACAYALAWGPWHGLHSGNQEVSGQSINTLQDPVYLQTVYSRFGNQAGRILDPTVAEALGHPDNTHPQLLGWVQRALVHHDRALAEGELAVASVLYNDLCGSDAIDAQWRQTVHELALAAGPVRWAPGSPPQMLKFKFQEYVTSIAFSPDARWLAVATGKDIVLLEAQGDAFRETTRLQGHSNWVNYVVFSGKRTEGGFWLASASSDGVGLWSVPATGDVGGPMILLKGHTGRVNHVAFSGERADGGFWLASASSDGNVGLWSVPATGGVSGPMIPLEGHTDGVNHVAFSEKRVDNGFWLASSSGNLNLGMWTGTSGDPNVGLWSVPATGGVSDPMIQLEGHTGWVNHVAFSEKRADNSFWLASASDDGNVGLWSVPATDDGVSGPMIQLEGRRSRHMAFSGKRAEGGFWLASASGFWLASASSDDGFDDKVGLWSVAATDGVSGQMILLGGHTDDVNHVAFSGERAEGGFWLASASSDGNVGLWSVPATGDVGGPMMRLEGHINVVGNLAFSGERAEGGYWLASADLHNVCLWSVEGSGGVSDLKIQFDGHTDTVNHVAFSGERAEGGYWLASASKDHNVCLWSVEGSGGVSGQMIQLEGHSDRVHYVAFSGKRTEGGFWLASACLDGNVGLWSVPATGDVGGSMILLKRNPESVIHVAFSGERAEGGFWLASASSYGNAGLWSVAPEVGVSGPMIPLKGHHTEGAKHVAFSENRTEGGFWLASASRDGNVRLWSVPATGDVGGLMMLLKGHTESVKHVAFSGVRADNGFWLASASSDDNVGLWSVAPEVGVSGPMIPLKGHTKGVQHVAFSGKRTDGGFWLASASDDHSVGLWSVAPEVGVRDPMSRLQGHTESVNRVAFCGERANGNPVLVSASDREIIFWRIPDGLLLARVSFSADAIQIMSLRWSTDQQMLLVAGVLGTRAVNLSLIVPEWLLSGEHSAP</sequence>
<dbReference type="HOGENOM" id="CLU_249021_0_0_4"/>
<evidence type="ECO:0000256" key="1">
    <source>
        <dbReference type="ARBA" id="ARBA00022574"/>
    </source>
</evidence>
<evidence type="ECO:0000256" key="3">
    <source>
        <dbReference type="PROSITE-ProRule" id="PRU00221"/>
    </source>
</evidence>
<feature type="repeat" description="WD" evidence="3">
    <location>
        <begin position="775"/>
        <end position="812"/>
    </location>
</feature>
<evidence type="ECO:0000313" key="4">
    <source>
        <dbReference type="EMBL" id="AGX88733.1"/>
    </source>
</evidence>
<gene>
    <name evidence="4" type="ORF">Cenrod_2683</name>
</gene>
<dbReference type="CDD" id="cd00200">
    <property type="entry name" value="WD40"/>
    <property type="match status" value="1"/>
</dbReference>
<name>U5NER7_9BURK</name>
<feature type="repeat" description="WD" evidence="3">
    <location>
        <begin position="1298"/>
        <end position="1335"/>
    </location>
</feature>